<sequence>MNKLSKSLILLTATLAVPGNAAPETALAMDPDNPTCPAKPNWTSNKEMVLTPVEKSGTKVLLAEGVVDVDLPDRLKKVLSDNPDISEIWLRSPGGHARAGNEAGRIIREVGGLMITRIPAGWTCFSACNFVFMGGRARIIEADGGFMVHMFTMTGDRNAINYSIEMGTDSTVELIGEVEQESALLATEDNDFLIRMGVSRKLLTDIMYKQKAIKTEGSDQSTRRCLTKEEAIKYNVANVE</sequence>
<dbReference type="RefSeq" id="WP_229956095.1">
    <property type="nucleotide sequence ID" value="NZ_BAAAEM010000002.1"/>
</dbReference>
<feature type="signal peptide" evidence="1">
    <location>
        <begin position="1"/>
        <end position="21"/>
    </location>
</feature>
<accession>A0ABP3K7T5</accession>
<proteinExistence type="predicted"/>
<dbReference type="EMBL" id="BAAAEM010000002">
    <property type="protein sequence ID" value="GAA0473682.1"/>
    <property type="molecule type" value="Genomic_DNA"/>
</dbReference>
<protein>
    <submittedName>
        <fullName evidence="2">Uncharacterized protein</fullName>
    </submittedName>
</protein>
<dbReference type="SUPFAM" id="SSF52096">
    <property type="entry name" value="ClpP/crotonase"/>
    <property type="match status" value="1"/>
</dbReference>
<dbReference type="Gene3D" id="3.90.226.10">
    <property type="entry name" value="2-enoyl-CoA Hydratase, Chain A, domain 1"/>
    <property type="match status" value="1"/>
</dbReference>
<evidence type="ECO:0000313" key="2">
    <source>
        <dbReference type="EMBL" id="GAA0473682.1"/>
    </source>
</evidence>
<keyword evidence="1" id="KW-0732">Signal</keyword>
<organism evidence="2 3">
    <name type="scientific">Parasphingorhabdus litoris</name>
    <dbReference type="NCBI Taxonomy" id="394733"/>
    <lineage>
        <taxon>Bacteria</taxon>
        <taxon>Pseudomonadati</taxon>
        <taxon>Pseudomonadota</taxon>
        <taxon>Alphaproteobacteria</taxon>
        <taxon>Sphingomonadales</taxon>
        <taxon>Sphingomonadaceae</taxon>
        <taxon>Parasphingorhabdus</taxon>
    </lineage>
</organism>
<keyword evidence="3" id="KW-1185">Reference proteome</keyword>
<dbReference type="InterPro" id="IPR029045">
    <property type="entry name" value="ClpP/crotonase-like_dom_sf"/>
</dbReference>
<evidence type="ECO:0000313" key="3">
    <source>
        <dbReference type="Proteomes" id="UP001500713"/>
    </source>
</evidence>
<comment type="caution">
    <text evidence="2">The sequence shown here is derived from an EMBL/GenBank/DDBJ whole genome shotgun (WGS) entry which is preliminary data.</text>
</comment>
<evidence type="ECO:0000256" key="1">
    <source>
        <dbReference type="SAM" id="SignalP"/>
    </source>
</evidence>
<feature type="chain" id="PRO_5045196460" evidence="1">
    <location>
        <begin position="22"/>
        <end position="240"/>
    </location>
</feature>
<gene>
    <name evidence="2" type="ORF">GCM10009096_13800</name>
</gene>
<reference evidence="3" key="1">
    <citation type="journal article" date="2019" name="Int. J. Syst. Evol. Microbiol.">
        <title>The Global Catalogue of Microorganisms (GCM) 10K type strain sequencing project: providing services to taxonomists for standard genome sequencing and annotation.</title>
        <authorList>
            <consortium name="The Broad Institute Genomics Platform"/>
            <consortium name="The Broad Institute Genome Sequencing Center for Infectious Disease"/>
            <person name="Wu L."/>
            <person name="Ma J."/>
        </authorList>
    </citation>
    <scope>NUCLEOTIDE SEQUENCE [LARGE SCALE GENOMIC DNA]</scope>
    <source>
        <strain evidence="3">JCM 14162</strain>
    </source>
</reference>
<dbReference type="Proteomes" id="UP001500713">
    <property type="component" value="Unassembled WGS sequence"/>
</dbReference>
<name>A0ABP3K7T5_9SPHN</name>